<feature type="region of interest" description="Disordered" evidence="1">
    <location>
        <begin position="132"/>
        <end position="170"/>
    </location>
</feature>
<organism evidence="2 3">
    <name type="scientific">Rhamnella rubrinervis</name>
    <dbReference type="NCBI Taxonomy" id="2594499"/>
    <lineage>
        <taxon>Eukaryota</taxon>
        <taxon>Viridiplantae</taxon>
        <taxon>Streptophyta</taxon>
        <taxon>Embryophyta</taxon>
        <taxon>Tracheophyta</taxon>
        <taxon>Spermatophyta</taxon>
        <taxon>Magnoliopsida</taxon>
        <taxon>eudicotyledons</taxon>
        <taxon>Gunneridae</taxon>
        <taxon>Pentapetalae</taxon>
        <taxon>rosids</taxon>
        <taxon>fabids</taxon>
        <taxon>Rosales</taxon>
        <taxon>Rhamnaceae</taxon>
        <taxon>rhamnoid group</taxon>
        <taxon>Rhamneae</taxon>
        <taxon>Rhamnella</taxon>
    </lineage>
</organism>
<proteinExistence type="predicted"/>
<dbReference type="EMBL" id="VOIH02000005">
    <property type="protein sequence ID" value="KAF3445856.1"/>
    <property type="molecule type" value="Genomic_DNA"/>
</dbReference>
<dbReference type="Proteomes" id="UP000796880">
    <property type="component" value="Unassembled WGS sequence"/>
</dbReference>
<dbReference type="AlphaFoldDB" id="A0A8K0H524"/>
<evidence type="ECO:0000313" key="2">
    <source>
        <dbReference type="EMBL" id="KAF3445856.1"/>
    </source>
</evidence>
<reference evidence="2" key="1">
    <citation type="submission" date="2020-03" db="EMBL/GenBank/DDBJ databases">
        <title>A high-quality chromosome-level genome assembly of a woody plant with both climbing and erect habits, Rhamnella rubrinervis.</title>
        <authorList>
            <person name="Lu Z."/>
            <person name="Yang Y."/>
            <person name="Zhu X."/>
            <person name="Sun Y."/>
        </authorList>
    </citation>
    <scope>NUCLEOTIDE SEQUENCE</scope>
    <source>
        <strain evidence="2">BYM</strain>
        <tissue evidence="2">Leaf</tissue>
    </source>
</reference>
<gene>
    <name evidence="2" type="ORF">FNV43_RR11033</name>
</gene>
<evidence type="ECO:0000256" key="1">
    <source>
        <dbReference type="SAM" id="MobiDB-lite"/>
    </source>
</evidence>
<evidence type="ECO:0000313" key="3">
    <source>
        <dbReference type="Proteomes" id="UP000796880"/>
    </source>
</evidence>
<accession>A0A8K0H524</accession>
<name>A0A8K0H524_9ROSA</name>
<protein>
    <submittedName>
        <fullName evidence="2">Uncharacterized protein</fullName>
    </submittedName>
</protein>
<sequence>MGSRVLYHLSHSNSACGIENTYLCESRHAWNQAVVSENARGMRSQTNGGAPPPFVMVRGNAVQAGSSYAAILFDLLRGIGVPLRIAEATLNDNFGYFARILVDVDLDIGGWCRMIQSGYLLWPSLRKGKGDYKAPTQIQRPKLPPPLDTSQGQSSGRHAENPQQPPLSTSSDVLPTMWIFTSRSLEDARILLSDEQIVSVDIPRVGGRHVISFEVQWRFTLLVLTSVAVEAAGLLPIDTHGAFFTWGRRGTRGQAAFRSSPAAAESFKACRGLDWISSVDHVGKLPFQGGLRFYLIGSGVARIIRQSVWFHPEMWRAHCDCLMSIILAIKFSESEPFVLSLLPRSAARGALSYHFEGRFGSSGFTRGSFKVDKGMPIIELLQNSGDLCDPDTLARCNFIGDLRSREFRGCGLCLELLGLLGGLRYFVTSGSTNQDGSSISYISSIRFKFLTFWGGNPWRMLSSKTLASGGLDGGGIFRTLVLSNAL</sequence>
<keyword evidence="3" id="KW-1185">Reference proteome</keyword>
<comment type="caution">
    <text evidence="2">The sequence shown here is derived from an EMBL/GenBank/DDBJ whole genome shotgun (WGS) entry which is preliminary data.</text>
</comment>